<reference evidence="11" key="2">
    <citation type="submission" date="2019-07" db="EMBL/GenBank/DDBJ databases">
        <authorList>
            <person name="Seetharam A."/>
            <person name="Woodhouse M."/>
            <person name="Cannon E."/>
        </authorList>
    </citation>
    <scope>NUCLEOTIDE SEQUENCE [LARGE SCALE GENOMIC DNA]</scope>
    <source>
        <strain evidence="11">cv. B73</strain>
    </source>
</reference>
<feature type="coiled-coil region" evidence="8">
    <location>
        <begin position="336"/>
        <end position="363"/>
    </location>
</feature>
<evidence type="ECO:0000256" key="7">
    <source>
        <dbReference type="PROSITE-ProRule" id="PRU00283"/>
    </source>
</evidence>
<comment type="caution">
    <text evidence="7">Lacks conserved residue(s) required for the propagation of feature annotation.</text>
</comment>
<evidence type="ECO:0000256" key="2">
    <source>
        <dbReference type="ARBA" id="ARBA00022741"/>
    </source>
</evidence>
<keyword evidence="4 8" id="KW-0175">Coiled coil</keyword>
<evidence type="ECO:0000259" key="10">
    <source>
        <dbReference type="PROSITE" id="PS50067"/>
    </source>
</evidence>
<dbReference type="SUPFAM" id="SSF52540">
    <property type="entry name" value="P-loop containing nucleoside triphosphate hydrolases"/>
    <property type="match status" value="1"/>
</dbReference>
<dbReference type="PRINTS" id="PR00380">
    <property type="entry name" value="KINESINHEAVY"/>
</dbReference>
<dbReference type="GO" id="GO:0008017">
    <property type="term" value="F:microtubule binding"/>
    <property type="evidence" value="ECO:0007669"/>
    <property type="project" value="InterPro"/>
</dbReference>
<dbReference type="PROSITE" id="PS00411">
    <property type="entry name" value="KINESIN_MOTOR_1"/>
    <property type="match status" value="1"/>
</dbReference>
<dbReference type="InterPro" id="IPR019821">
    <property type="entry name" value="Kinesin_motor_CS"/>
</dbReference>
<keyword evidence="5" id="KW-0505">Motor protein</keyword>
<evidence type="ECO:0000256" key="8">
    <source>
        <dbReference type="SAM" id="Coils"/>
    </source>
</evidence>
<dbReference type="Proteomes" id="UP000007305">
    <property type="component" value="Chromosome 10"/>
</dbReference>
<evidence type="ECO:0000256" key="4">
    <source>
        <dbReference type="ARBA" id="ARBA00023054"/>
    </source>
</evidence>
<name>A0A804RI33_MAIZE</name>
<dbReference type="Gene3D" id="3.40.850.10">
    <property type="entry name" value="Kinesin motor domain"/>
    <property type="match status" value="1"/>
</dbReference>
<evidence type="ECO:0000256" key="1">
    <source>
        <dbReference type="ARBA" id="ARBA00022701"/>
    </source>
</evidence>
<reference evidence="12" key="1">
    <citation type="journal article" date="2009" name="Science">
        <title>The B73 maize genome: complexity, diversity, and dynamics.</title>
        <authorList>
            <person name="Schnable P.S."/>
            <person name="Ware D."/>
            <person name="Fulton R.S."/>
            <person name="Stein J.C."/>
            <person name="Wei F."/>
            <person name="Pasternak S."/>
            <person name="Liang C."/>
            <person name="Zhang J."/>
            <person name="Fulton L."/>
            <person name="Graves T.A."/>
            <person name="Minx P."/>
            <person name="Reily A.D."/>
            <person name="Courtney L."/>
            <person name="Kruchowski S.S."/>
            <person name="Tomlinson C."/>
            <person name="Strong C."/>
            <person name="Delehaunty K."/>
            <person name="Fronick C."/>
            <person name="Courtney B."/>
            <person name="Rock S.M."/>
            <person name="Belter E."/>
            <person name="Du F."/>
            <person name="Kim K."/>
            <person name="Abbott R.M."/>
            <person name="Cotton M."/>
            <person name="Levy A."/>
            <person name="Marchetto P."/>
            <person name="Ochoa K."/>
            <person name="Jackson S.M."/>
            <person name="Gillam B."/>
            <person name="Chen W."/>
            <person name="Yan L."/>
            <person name="Higginbotham J."/>
            <person name="Cardenas M."/>
            <person name="Waligorski J."/>
            <person name="Applebaum E."/>
            <person name="Phelps L."/>
            <person name="Falcone J."/>
            <person name="Kanchi K."/>
            <person name="Thane T."/>
            <person name="Scimone A."/>
            <person name="Thane N."/>
            <person name="Henke J."/>
            <person name="Wang T."/>
            <person name="Ruppert J."/>
            <person name="Shah N."/>
            <person name="Rotter K."/>
            <person name="Hodges J."/>
            <person name="Ingenthron E."/>
            <person name="Cordes M."/>
            <person name="Kohlberg S."/>
            <person name="Sgro J."/>
            <person name="Delgado B."/>
            <person name="Mead K."/>
            <person name="Chinwalla A."/>
            <person name="Leonard S."/>
            <person name="Crouse K."/>
            <person name="Collura K."/>
            <person name="Kudrna D."/>
            <person name="Currie J."/>
            <person name="He R."/>
            <person name="Angelova A."/>
            <person name="Rajasekar S."/>
            <person name="Mueller T."/>
            <person name="Lomeli R."/>
            <person name="Scara G."/>
            <person name="Ko A."/>
            <person name="Delaney K."/>
            <person name="Wissotski M."/>
            <person name="Lopez G."/>
            <person name="Campos D."/>
            <person name="Braidotti M."/>
            <person name="Ashley E."/>
            <person name="Golser W."/>
            <person name="Kim H."/>
            <person name="Lee S."/>
            <person name="Lin J."/>
            <person name="Dujmic Z."/>
            <person name="Kim W."/>
            <person name="Talag J."/>
            <person name="Zuccolo A."/>
            <person name="Fan C."/>
            <person name="Sebastian A."/>
            <person name="Kramer M."/>
            <person name="Spiegel L."/>
            <person name="Nascimento L."/>
            <person name="Zutavern T."/>
            <person name="Miller B."/>
            <person name="Ambroise C."/>
            <person name="Muller S."/>
            <person name="Spooner W."/>
            <person name="Narechania A."/>
            <person name="Ren L."/>
            <person name="Wei S."/>
            <person name="Kumari S."/>
            <person name="Faga B."/>
            <person name="Levy M.J."/>
            <person name="McMahan L."/>
            <person name="Van Buren P."/>
            <person name="Vaughn M.W."/>
            <person name="Ying K."/>
            <person name="Yeh C.-T."/>
            <person name="Emrich S.J."/>
            <person name="Jia Y."/>
            <person name="Kalyanaraman A."/>
            <person name="Hsia A.-P."/>
            <person name="Barbazuk W.B."/>
            <person name="Baucom R.S."/>
            <person name="Brutnell T.P."/>
            <person name="Carpita N.C."/>
            <person name="Chaparro C."/>
            <person name="Chia J.-M."/>
            <person name="Deragon J.-M."/>
            <person name="Estill J.C."/>
            <person name="Fu Y."/>
            <person name="Jeddeloh J.A."/>
            <person name="Han Y."/>
            <person name="Lee H."/>
            <person name="Li P."/>
            <person name="Lisch D.R."/>
            <person name="Liu S."/>
            <person name="Liu Z."/>
            <person name="Nagel D.H."/>
            <person name="McCann M.C."/>
            <person name="SanMiguel P."/>
            <person name="Myers A.M."/>
            <person name="Nettleton D."/>
            <person name="Nguyen J."/>
            <person name="Penning B.W."/>
            <person name="Ponnala L."/>
            <person name="Schneider K.L."/>
            <person name="Schwartz D.C."/>
            <person name="Sharma A."/>
            <person name="Soderlund C."/>
            <person name="Springer N.M."/>
            <person name="Sun Q."/>
            <person name="Wang H."/>
            <person name="Waterman M."/>
            <person name="Westerman R."/>
            <person name="Wolfgruber T.K."/>
            <person name="Yang L."/>
            <person name="Yu Y."/>
            <person name="Zhang L."/>
            <person name="Zhou S."/>
            <person name="Zhu Q."/>
            <person name="Bennetzen J.L."/>
            <person name="Dawe R.K."/>
            <person name="Jiang J."/>
            <person name="Jiang N."/>
            <person name="Presting G.G."/>
            <person name="Wessler S.R."/>
            <person name="Aluru S."/>
            <person name="Martienssen R.A."/>
            <person name="Clifton S.W."/>
            <person name="McCombie W.R."/>
            <person name="Wing R.A."/>
            <person name="Wilson R.K."/>
        </authorList>
    </citation>
    <scope>NUCLEOTIDE SEQUENCE [LARGE SCALE GENOMIC DNA]</scope>
    <source>
        <strain evidence="12">cv. B73</strain>
    </source>
</reference>
<gene>
    <name evidence="11" type="primary">LOC100502013</name>
</gene>
<keyword evidence="3" id="KW-0067">ATP-binding</keyword>
<evidence type="ECO:0000313" key="11">
    <source>
        <dbReference type="EnsemblPlants" id="Zm00001eb420500_P001"/>
    </source>
</evidence>
<feature type="compositionally biased region" description="Basic residues" evidence="9">
    <location>
        <begin position="15"/>
        <end position="29"/>
    </location>
</feature>
<feature type="region of interest" description="Disordered" evidence="9">
    <location>
        <begin position="1"/>
        <end position="29"/>
    </location>
</feature>
<feature type="coiled-coil region" evidence="8">
    <location>
        <begin position="681"/>
        <end position="725"/>
    </location>
</feature>
<evidence type="ECO:0000256" key="9">
    <source>
        <dbReference type="SAM" id="MobiDB-lite"/>
    </source>
</evidence>
<dbReference type="PANTHER" id="PTHR37739">
    <property type="entry name" value="KINESIN-LIKE PROTEIN KIN-12D"/>
    <property type="match status" value="1"/>
</dbReference>
<dbReference type="GO" id="GO:0005874">
    <property type="term" value="C:microtubule"/>
    <property type="evidence" value="ECO:0007669"/>
    <property type="project" value="UniProtKB-KW"/>
</dbReference>
<feature type="coiled-coil region" evidence="8">
    <location>
        <begin position="902"/>
        <end position="947"/>
    </location>
</feature>
<proteinExistence type="evidence at protein level"/>
<evidence type="ECO:0007829" key="13">
    <source>
        <dbReference type="PeptideAtlas" id="A0A804RI33"/>
    </source>
</evidence>
<dbReference type="Pfam" id="PF00225">
    <property type="entry name" value="Kinesin"/>
    <property type="match status" value="1"/>
</dbReference>
<keyword evidence="12" id="KW-1185">Reference proteome</keyword>
<dbReference type="EnsemblPlants" id="Zm00001eb420500_T001">
    <property type="protein sequence ID" value="Zm00001eb420500_P001"/>
    <property type="gene ID" value="Zm00001eb420500"/>
</dbReference>
<feature type="region of interest" description="Disordered" evidence="9">
    <location>
        <begin position="734"/>
        <end position="758"/>
    </location>
</feature>
<dbReference type="GO" id="GO:0005524">
    <property type="term" value="F:ATP binding"/>
    <property type="evidence" value="ECO:0007669"/>
    <property type="project" value="UniProtKB-KW"/>
</dbReference>
<evidence type="ECO:0000256" key="3">
    <source>
        <dbReference type="ARBA" id="ARBA00022840"/>
    </source>
</evidence>
<dbReference type="Gramene" id="Zm00001eb420500_T001">
    <property type="protein sequence ID" value="Zm00001eb420500_P001"/>
    <property type="gene ID" value="Zm00001eb420500"/>
</dbReference>
<accession>A0A804RI33</accession>
<reference evidence="11" key="3">
    <citation type="submission" date="2021-05" db="UniProtKB">
        <authorList>
            <consortium name="EnsemblPlants"/>
        </authorList>
    </citation>
    <scope>IDENTIFICATION</scope>
    <source>
        <strain evidence="11">cv. B73</strain>
    </source>
</reference>
<dbReference type="InterPro" id="IPR036961">
    <property type="entry name" value="Kinesin_motor_dom_sf"/>
</dbReference>
<dbReference type="PROSITE" id="PS50067">
    <property type="entry name" value="KINESIN_MOTOR_2"/>
    <property type="match status" value="1"/>
</dbReference>
<comment type="similarity">
    <text evidence="6">Belongs to the TRAFAC class myosin-kinesin ATPase superfamily. Kinesin family. KIN-12 subfamily.</text>
</comment>
<dbReference type="InterPro" id="IPR001752">
    <property type="entry name" value="Kinesin_motor_dom"/>
</dbReference>
<dbReference type="AlphaFoldDB" id="A0A804RI33"/>
<evidence type="ECO:0000313" key="12">
    <source>
        <dbReference type="Proteomes" id="UP000007305"/>
    </source>
</evidence>
<keyword evidence="13" id="KW-1267">Proteomics identification</keyword>
<sequence>MKRRQARMGGDRRPACARRRPTRLRSRGRTSRLMLSLTRSPRRRISSPLLGCHLLKIAYQVSTAPYLPMDSGKTYTMWGPLSALSEDSLSSERGLTPRVFEQLFSRINEEQVKHADKELTYNCICSFLEIYNEQITDLLDPSQKNLQVREDVRTACVYVESLTKELVFTLKDVTQLLVKGLANRRTGATSANADSSRSHCVFTCVIKMDSKNPEDGSSITRSSRINLVDLAGSERQKLTHAAGDRLKEAGNINRSLSQLGNLINILAEISQSGKQRHHVPYRDSKLTFLLQESLGGNAKLAMICAVSPSQSCKSETLSTLRFAQRAKAIKNNAVVNEEKIEDVNALREQIRQLKDELHRMKSNGGIEGNSGSFATGWNPRRSLHLLKMSLGHPTTFQCIKEDSDEEMEIDENDVEKPYNHENMAMSSINVKESKRFQASMNVSAGTSQVEDLDRDKILISIKRSCCSANKFNTGTDVGDGKCKLNIAASIQRGLQVIESHQNNSAWKRASVGLNARIMDIQPCKVDVAIQTDPEEYETRDNPLALVPSCLLEASANESRDPSTCRDLQLVPVDVTVPSDDQKQRHFLKAVEKVLAGAIRREMARDEQCAKQAAEIQQLNRLYKHERECNAVIAQTLEGKIARLESLMDGTLPAEEFMNEEFLSLMNEHKILQKKYENHPDVLHAEIEVKRLQEELDMFRNSVDEKEVLQEEIQDLKNQLHYMLSSSSSIRRLWPPVPLSQGSNSERGTKDIDGDTNFVDTPNWTEAESKWITLTEELRVELEATKSLVGKLQSELDSEKKCSEELKEALQTAIQGAARHLEQYADLQENHFRLLALHRRMREGVEDVKMRAEKAGIKGAELRLINSLAAEISVIKAQNEGLQGQLRDTAEAVQAAGELLNRLKDAEEAETLAKKQALVAEQETEKAYQEIDNLKKNYDQEILALKQRLAEPSPCKDDMVQPQEPNNLEPPMYDTAGSHSRQNWKEFNTLQQGGSFEVSKSTDLNSWFYGYDKCNI</sequence>
<evidence type="ECO:0000256" key="5">
    <source>
        <dbReference type="ARBA" id="ARBA00023175"/>
    </source>
</evidence>
<dbReference type="SMART" id="SM00129">
    <property type="entry name" value="KISc"/>
    <property type="match status" value="1"/>
</dbReference>
<organism evidence="11 12">
    <name type="scientific">Zea mays</name>
    <name type="common">Maize</name>
    <dbReference type="NCBI Taxonomy" id="4577"/>
    <lineage>
        <taxon>Eukaryota</taxon>
        <taxon>Viridiplantae</taxon>
        <taxon>Streptophyta</taxon>
        <taxon>Embryophyta</taxon>
        <taxon>Tracheophyta</taxon>
        <taxon>Spermatophyta</taxon>
        <taxon>Magnoliopsida</taxon>
        <taxon>Liliopsida</taxon>
        <taxon>Poales</taxon>
        <taxon>Poaceae</taxon>
        <taxon>PACMAD clade</taxon>
        <taxon>Panicoideae</taxon>
        <taxon>Andropogonodae</taxon>
        <taxon>Andropogoneae</taxon>
        <taxon>Tripsacinae</taxon>
        <taxon>Zea</taxon>
    </lineage>
</organism>
<evidence type="ECO:0000256" key="6">
    <source>
        <dbReference type="ARBA" id="ARBA00034488"/>
    </source>
</evidence>
<dbReference type="InterPro" id="IPR044986">
    <property type="entry name" value="KIF15/KIN-12"/>
</dbReference>
<protein>
    <recommendedName>
        <fullName evidence="10">Kinesin motor domain-containing protein</fullName>
    </recommendedName>
</protein>
<dbReference type="GO" id="GO:0003777">
    <property type="term" value="F:microtubule motor activity"/>
    <property type="evidence" value="ECO:0007669"/>
    <property type="project" value="InterPro"/>
</dbReference>
<keyword evidence="1" id="KW-0493">Microtubule</keyword>
<keyword evidence="2" id="KW-0547">Nucleotide-binding</keyword>
<dbReference type="PANTHER" id="PTHR37739:SF16">
    <property type="entry name" value="KINESIN-LIKE PROTEIN"/>
    <property type="match status" value="1"/>
</dbReference>
<feature type="domain" description="Kinesin motor" evidence="10">
    <location>
        <begin position="71"/>
        <end position="329"/>
    </location>
</feature>
<dbReference type="InterPro" id="IPR027417">
    <property type="entry name" value="P-loop_NTPase"/>
</dbReference>
<dbReference type="GO" id="GO:0007018">
    <property type="term" value="P:microtubule-based movement"/>
    <property type="evidence" value="ECO:0007669"/>
    <property type="project" value="InterPro"/>
</dbReference>